<protein>
    <recommendedName>
        <fullName evidence="4">WYL domain-containing protein</fullName>
    </recommendedName>
</protein>
<accession>A0ABT1BR13</accession>
<name>A0ABT1BR13_9BURK</name>
<sequence length="249" mass="29083">MSTETFLFLVLAAGAAYWYWKKSRPHVTPAPQCKAQEPPSQSPIREPEEADPLLRAVLLEKERTDSAISDARHQHERELETRFADDMKLKERLSKFARSQKLDSALCDLWKEIRHYPAWSSRDDFENWNKLHLSGISGSKEGDIESVEFSHGNQRFKITERRWYGTEGERYSDMSLFEDSEEVFAISCSIHDEYDVDAYSCHGISAFKKRGNWPQVILGYNAKIQIERQNITDGFKYFRADEIKSRFEE</sequence>
<evidence type="ECO:0000313" key="3">
    <source>
        <dbReference type="Proteomes" id="UP001204851"/>
    </source>
</evidence>
<organism evidence="2 3">
    <name type="scientific">Ideonella oryzae</name>
    <dbReference type="NCBI Taxonomy" id="2937441"/>
    <lineage>
        <taxon>Bacteria</taxon>
        <taxon>Pseudomonadati</taxon>
        <taxon>Pseudomonadota</taxon>
        <taxon>Betaproteobacteria</taxon>
        <taxon>Burkholderiales</taxon>
        <taxon>Sphaerotilaceae</taxon>
        <taxon>Ideonella</taxon>
    </lineage>
</organism>
<gene>
    <name evidence="2" type="ORF">M0L44_18425</name>
</gene>
<feature type="region of interest" description="Disordered" evidence="1">
    <location>
        <begin position="27"/>
        <end position="47"/>
    </location>
</feature>
<dbReference type="Proteomes" id="UP001204851">
    <property type="component" value="Unassembled WGS sequence"/>
</dbReference>
<proteinExistence type="predicted"/>
<evidence type="ECO:0008006" key="4">
    <source>
        <dbReference type="Google" id="ProtNLM"/>
    </source>
</evidence>
<comment type="caution">
    <text evidence="2">The sequence shown here is derived from an EMBL/GenBank/DDBJ whole genome shotgun (WGS) entry which is preliminary data.</text>
</comment>
<keyword evidence="3" id="KW-1185">Reference proteome</keyword>
<evidence type="ECO:0000256" key="1">
    <source>
        <dbReference type="SAM" id="MobiDB-lite"/>
    </source>
</evidence>
<dbReference type="RefSeq" id="WP_252771426.1">
    <property type="nucleotide sequence ID" value="NZ_JAMXMC010000011.1"/>
</dbReference>
<reference evidence="2 3" key="1">
    <citation type="submission" date="2022-06" db="EMBL/GenBank/DDBJ databases">
        <title>Ideonella sp. NS12-5 Genome sequencing and assembly.</title>
        <authorList>
            <person name="Jung Y."/>
        </authorList>
    </citation>
    <scope>NUCLEOTIDE SEQUENCE [LARGE SCALE GENOMIC DNA]</scope>
    <source>
        <strain evidence="2 3">NS12-5</strain>
    </source>
</reference>
<evidence type="ECO:0000313" key="2">
    <source>
        <dbReference type="EMBL" id="MCO5978677.1"/>
    </source>
</evidence>
<dbReference type="EMBL" id="JAMXMC010000011">
    <property type="protein sequence ID" value="MCO5978677.1"/>
    <property type="molecule type" value="Genomic_DNA"/>
</dbReference>